<keyword evidence="2" id="KW-0808">Transferase</keyword>
<dbReference type="PANTHER" id="PTHR24350">
    <property type="entry name" value="SERINE/THREONINE-PROTEIN KINASE IAL-RELATED"/>
    <property type="match status" value="1"/>
</dbReference>
<dbReference type="EMBL" id="GL378337">
    <property type="protein sequence ID" value="EFJ49005.1"/>
    <property type="molecule type" value="Genomic_DNA"/>
</dbReference>
<organism evidence="9">
    <name type="scientific">Volvox carteri f. nagariensis</name>
    <dbReference type="NCBI Taxonomy" id="3068"/>
    <lineage>
        <taxon>Eukaryota</taxon>
        <taxon>Viridiplantae</taxon>
        <taxon>Chlorophyta</taxon>
        <taxon>core chlorophytes</taxon>
        <taxon>Chlorophyceae</taxon>
        <taxon>CS clade</taxon>
        <taxon>Chlamydomonadales</taxon>
        <taxon>Volvocaceae</taxon>
        <taxon>Volvox</taxon>
    </lineage>
</organism>
<dbReference type="AlphaFoldDB" id="D8TUA8"/>
<feature type="domain" description="Protein kinase" evidence="7">
    <location>
        <begin position="1"/>
        <end position="147"/>
    </location>
</feature>
<dbReference type="GeneID" id="9619072"/>
<dbReference type="InterPro" id="IPR030616">
    <property type="entry name" value="Aur-like"/>
</dbReference>
<evidence type="ECO:0000256" key="2">
    <source>
        <dbReference type="ARBA" id="ARBA00022679"/>
    </source>
</evidence>
<dbReference type="GO" id="GO:0005524">
    <property type="term" value="F:ATP binding"/>
    <property type="evidence" value="ECO:0007669"/>
    <property type="project" value="UniProtKB-KW"/>
</dbReference>
<dbReference type="GO" id="GO:0004674">
    <property type="term" value="F:protein serine/threonine kinase activity"/>
    <property type="evidence" value="ECO:0007669"/>
    <property type="project" value="UniProtKB-KW"/>
</dbReference>
<dbReference type="InterPro" id="IPR000719">
    <property type="entry name" value="Prot_kinase_dom"/>
</dbReference>
<evidence type="ECO:0000256" key="1">
    <source>
        <dbReference type="ARBA" id="ARBA00022527"/>
    </source>
</evidence>
<dbReference type="InterPro" id="IPR011009">
    <property type="entry name" value="Kinase-like_dom_sf"/>
</dbReference>
<evidence type="ECO:0000256" key="4">
    <source>
        <dbReference type="ARBA" id="ARBA00022777"/>
    </source>
</evidence>
<dbReference type="STRING" id="3068.D8TUA8"/>
<proteinExistence type="predicted"/>
<evidence type="ECO:0000256" key="3">
    <source>
        <dbReference type="ARBA" id="ARBA00022741"/>
    </source>
</evidence>
<dbReference type="Gene3D" id="1.10.510.10">
    <property type="entry name" value="Transferase(Phosphotransferase) domain 1"/>
    <property type="match status" value="1"/>
</dbReference>
<accession>D8TUA8</accession>
<evidence type="ECO:0000256" key="5">
    <source>
        <dbReference type="ARBA" id="ARBA00022840"/>
    </source>
</evidence>
<feature type="binding site" evidence="6">
    <location>
        <position position="18"/>
    </location>
    <ligand>
        <name>ATP</name>
        <dbReference type="ChEBI" id="CHEBI:30616"/>
    </ligand>
</feature>
<dbReference type="Proteomes" id="UP000001058">
    <property type="component" value="Unassembled WGS sequence"/>
</dbReference>
<keyword evidence="4" id="KW-0418">Kinase</keyword>
<dbReference type="KEGG" id="vcn:VOLCADRAFT_90411"/>
<dbReference type="SUPFAM" id="SSF56112">
    <property type="entry name" value="Protein kinase-like (PK-like)"/>
    <property type="match status" value="1"/>
</dbReference>
<name>D8TUA8_VOLCA</name>
<sequence length="147" mass="15761">MQPENVLFTSDWKLKLADFGVSIDLSKERAVTRTGTVTYMAPEVARCPLKIHPEDNKLDEHLAYGTACDIWGLGVLTYELLVGFTPLNAPALPPPPYDGGSSCSGGGETAAMQTQPALIFPSCMSRASRDFVARALAVGALFDEGVR</sequence>
<evidence type="ECO:0000259" key="7">
    <source>
        <dbReference type="PROSITE" id="PS50011"/>
    </source>
</evidence>
<evidence type="ECO:0000313" key="8">
    <source>
        <dbReference type="EMBL" id="EFJ49005.1"/>
    </source>
</evidence>
<dbReference type="PROSITE" id="PS50011">
    <property type="entry name" value="PROTEIN_KINASE_DOM"/>
    <property type="match status" value="1"/>
</dbReference>
<evidence type="ECO:0000256" key="6">
    <source>
        <dbReference type="PIRSR" id="PIRSR630616-2"/>
    </source>
</evidence>
<keyword evidence="9" id="KW-1185">Reference proteome</keyword>
<dbReference type="InParanoid" id="D8TUA8"/>
<gene>
    <name evidence="8" type="ORF">VOLCADRAFT_90411</name>
</gene>
<keyword evidence="1" id="KW-0723">Serine/threonine-protein kinase</keyword>
<keyword evidence="3 6" id="KW-0547">Nucleotide-binding</keyword>
<reference evidence="8 9" key="1">
    <citation type="journal article" date="2010" name="Science">
        <title>Genomic analysis of organismal complexity in the multicellular green alga Volvox carteri.</title>
        <authorList>
            <person name="Prochnik S.E."/>
            <person name="Umen J."/>
            <person name="Nedelcu A.M."/>
            <person name="Hallmann A."/>
            <person name="Miller S.M."/>
            <person name="Nishii I."/>
            <person name="Ferris P."/>
            <person name="Kuo A."/>
            <person name="Mitros T."/>
            <person name="Fritz-Laylin L.K."/>
            <person name="Hellsten U."/>
            <person name="Chapman J."/>
            <person name="Simakov O."/>
            <person name="Rensing S.A."/>
            <person name="Terry A."/>
            <person name="Pangilinan J."/>
            <person name="Kapitonov V."/>
            <person name="Jurka J."/>
            <person name="Salamov A."/>
            <person name="Shapiro H."/>
            <person name="Schmutz J."/>
            <person name="Grimwood J."/>
            <person name="Lindquist E."/>
            <person name="Lucas S."/>
            <person name="Grigoriev I.V."/>
            <person name="Schmitt R."/>
            <person name="Kirk D."/>
            <person name="Rokhsar D.S."/>
        </authorList>
    </citation>
    <scope>NUCLEOTIDE SEQUENCE [LARGE SCALE GENOMIC DNA]</scope>
    <source>
        <strain evidence="9">f. Nagariensis / Eve</strain>
    </source>
</reference>
<keyword evidence="5 6" id="KW-0067">ATP-binding</keyword>
<dbReference type="OrthoDB" id="40902at2759"/>
<feature type="binding site" evidence="6">
    <location>
        <begin position="4"/>
        <end position="5"/>
    </location>
    <ligand>
        <name>ATP</name>
        <dbReference type="ChEBI" id="CHEBI:30616"/>
    </ligand>
</feature>
<dbReference type="RefSeq" id="XP_002949902.1">
    <property type="nucleotide sequence ID" value="XM_002949856.1"/>
</dbReference>
<dbReference type="eggNOG" id="KOG0580">
    <property type="taxonomic scope" value="Eukaryota"/>
</dbReference>
<dbReference type="Pfam" id="PF00069">
    <property type="entry name" value="Pkinase"/>
    <property type="match status" value="1"/>
</dbReference>
<evidence type="ECO:0000313" key="9">
    <source>
        <dbReference type="Proteomes" id="UP000001058"/>
    </source>
</evidence>
<protein>
    <recommendedName>
        <fullName evidence="7">Protein kinase domain-containing protein</fullName>
    </recommendedName>
</protein>